<evidence type="ECO:0000313" key="15">
    <source>
        <dbReference type="EMBL" id="TWW75919.1"/>
    </source>
</evidence>
<gene>
    <name evidence="15" type="ORF">D4764_13G0005810</name>
</gene>
<evidence type="ECO:0000259" key="10">
    <source>
        <dbReference type="PROSITE" id="PS50004"/>
    </source>
</evidence>
<organism evidence="15 16">
    <name type="scientific">Takifugu flavidus</name>
    <name type="common">sansaifugu</name>
    <dbReference type="NCBI Taxonomy" id="433684"/>
    <lineage>
        <taxon>Eukaryota</taxon>
        <taxon>Metazoa</taxon>
        <taxon>Chordata</taxon>
        <taxon>Craniata</taxon>
        <taxon>Vertebrata</taxon>
        <taxon>Euteleostomi</taxon>
        <taxon>Actinopterygii</taxon>
        <taxon>Neopterygii</taxon>
        <taxon>Teleostei</taxon>
        <taxon>Neoteleostei</taxon>
        <taxon>Acanthomorphata</taxon>
        <taxon>Eupercaria</taxon>
        <taxon>Tetraodontiformes</taxon>
        <taxon>Tetradontoidea</taxon>
        <taxon>Tetraodontidae</taxon>
        <taxon>Takifugu</taxon>
    </lineage>
</organism>
<evidence type="ECO:0000256" key="7">
    <source>
        <dbReference type="ARBA" id="ARBA00023985"/>
    </source>
</evidence>
<dbReference type="PROSITE" id="PS00916">
    <property type="entry name" value="PI3_4_KINASE_2"/>
    <property type="match status" value="1"/>
</dbReference>
<dbReference type="Gene3D" id="3.10.20.770">
    <property type="match status" value="1"/>
</dbReference>
<dbReference type="PROSITE" id="PS51546">
    <property type="entry name" value="PI3K_RBD"/>
    <property type="match status" value="1"/>
</dbReference>
<dbReference type="InterPro" id="IPR000341">
    <property type="entry name" value="PI3K_Ras-bd_dom"/>
</dbReference>
<dbReference type="Pfam" id="PF00787">
    <property type="entry name" value="PX"/>
    <property type="match status" value="1"/>
</dbReference>
<dbReference type="Gene3D" id="3.30.1520.10">
    <property type="entry name" value="Phox-like domain"/>
    <property type="match status" value="1"/>
</dbReference>
<dbReference type="InterPro" id="IPR042236">
    <property type="entry name" value="PI3K_accessory_sf"/>
</dbReference>
<evidence type="ECO:0000256" key="1">
    <source>
        <dbReference type="ARBA" id="ARBA00006209"/>
    </source>
</evidence>
<protein>
    <submittedName>
        <fullName evidence="15">Phosphatidylinositol 4-phosphate 3-kinase C2 domain-containing subunit gamma</fullName>
    </submittedName>
</protein>
<evidence type="ECO:0000256" key="8">
    <source>
        <dbReference type="ARBA" id="ARBA00029297"/>
    </source>
</evidence>
<dbReference type="SUPFAM" id="SSF56112">
    <property type="entry name" value="Protein kinase-like (PK-like)"/>
    <property type="match status" value="1"/>
</dbReference>
<dbReference type="PROSITE" id="PS50290">
    <property type="entry name" value="PI3_4_KINASE_3"/>
    <property type="match status" value="1"/>
</dbReference>
<dbReference type="PROSITE" id="PS51545">
    <property type="entry name" value="PIK_HELICAL"/>
    <property type="match status" value="1"/>
</dbReference>
<dbReference type="SUPFAM" id="SSF54236">
    <property type="entry name" value="Ubiquitin-like"/>
    <property type="match status" value="1"/>
</dbReference>
<evidence type="ECO:0000256" key="3">
    <source>
        <dbReference type="ARBA" id="ARBA00022741"/>
    </source>
</evidence>
<comment type="catalytic activity">
    <reaction evidence="8">
        <text>a 1,2-diacyl-sn-glycero-3-phospho-(1D-myo-inositol 4-phosphate) + ATP = a 1,2-diacyl-sn-glycero-3-phospho-(1D-myo-inositol-3,4-bisphosphate) + ADP + H(+)</text>
        <dbReference type="Rhea" id="RHEA:18373"/>
        <dbReference type="ChEBI" id="CHEBI:15378"/>
        <dbReference type="ChEBI" id="CHEBI:30616"/>
        <dbReference type="ChEBI" id="CHEBI:57658"/>
        <dbReference type="ChEBI" id="CHEBI:58178"/>
        <dbReference type="ChEBI" id="CHEBI:456216"/>
        <dbReference type="EC" id="2.7.1.154"/>
    </reaction>
    <physiologicalReaction direction="left-to-right" evidence="8">
        <dbReference type="Rhea" id="RHEA:18374"/>
    </physiologicalReaction>
</comment>
<proteinExistence type="inferred from homology"/>
<dbReference type="SMART" id="SM00146">
    <property type="entry name" value="PI3Kc"/>
    <property type="match status" value="1"/>
</dbReference>
<dbReference type="Pfam" id="PF00168">
    <property type="entry name" value="C2"/>
    <property type="match status" value="1"/>
</dbReference>
<dbReference type="PROSITE" id="PS51547">
    <property type="entry name" value="C2_PI3K"/>
    <property type="match status" value="1"/>
</dbReference>
<dbReference type="GO" id="GO:0048015">
    <property type="term" value="P:phosphatidylinositol-mediated signaling"/>
    <property type="evidence" value="ECO:0007669"/>
    <property type="project" value="TreeGrafter"/>
</dbReference>
<dbReference type="Gene3D" id="1.25.40.70">
    <property type="entry name" value="Phosphatidylinositol 3-kinase, accessory domain (PIK)"/>
    <property type="match status" value="1"/>
</dbReference>
<dbReference type="InterPro" id="IPR018936">
    <property type="entry name" value="PI3/4_kinase_CS"/>
</dbReference>
<dbReference type="GO" id="GO:0016303">
    <property type="term" value="F:1-phosphatidylinositol-3-kinase activity"/>
    <property type="evidence" value="ECO:0007669"/>
    <property type="project" value="UniProtKB-EC"/>
</dbReference>
<dbReference type="SUPFAM" id="SSF49562">
    <property type="entry name" value="C2 domain (Calcium/lipid-binding domain, CaLB)"/>
    <property type="match status" value="2"/>
</dbReference>
<keyword evidence="5" id="KW-0067">ATP-binding</keyword>
<dbReference type="InterPro" id="IPR036940">
    <property type="entry name" value="PI3/4_kinase_cat_sf"/>
</dbReference>
<dbReference type="GO" id="GO:0005942">
    <property type="term" value="C:phosphatidylinositol 3-kinase complex"/>
    <property type="evidence" value="ECO:0007669"/>
    <property type="project" value="TreeGrafter"/>
</dbReference>
<evidence type="ECO:0000259" key="13">
    <source>
        <dbReference type="PROSITE" id="PS51546"/>
    </source>
</evidence>
<evidence type="ECO:0000259" key="11">
    <source>
        <dbReference type="PROSITE" id="PS50290"/>
    </source>
</evidence>
<dbReference type="FunFam" id="3.30.1010.10:FF:000001">
    <property type="entry name" value="Phosphatidylinositol 4-phosphate 3-kinase C2 domain-containing subunit beta"/>
    <property type="match status" value="1"/>
</dbReference>
<dbReference type="InterPro" id="IPR035892">
    <property type="entry name" value="C2_domain_sf"/>
</dbReference>
<dbReference type="Gene3D" id="1.10.1070.11">
    <property type="entry name" value="Phosphatidylinositol 3-/4-kinase, catalytic domain"/>
    <property type="match status" value="1"/>
</dbReference>
<sequence>MDPPQKLNGSLLRQDALDGDLPDPMVMDPNAANIPEYLQVFPDDSSERITSAEPTPPGNTDPPSSSRFLPVRPPPPPPLKSRLLSACLPDTQSLGPPPLPPGSRMPLGNKRFSLDLPEAARRLNRSRTQVEHHEPFSIRLIDCPEGSTGALTSFCAATSHLLSRYEHTDEVHNSGVVWGRVSQVHAALLQQVEVTVSVATEWNQSQLPLATTLNRTVKSLIGELLQLLQPAPGTCQGYVLKLCDSEEYLQNEEVLGTHDSIQRYHKYELAVPLRLLPLSGAKHRLARDLEDDRRPCQLYPHLRHAGVFSTSRLNLQQMLSSYNREMMELMRSKSGMSVNVVVDHVRTICKLLCGLSSQELEEAIGRLNRVNPITLSQEEKTECETAMVVLHSALLKLLQAFFDNFQSDFRVQEATEKRQIRDVEENADVFQLTISALYQLQTSWTSSYECFSVSCDLTYGTTKICETGISQNISTALCYGNKIQCNRMMVFPVPVHQLPYECMLTFRLKGSKRGKNPELLGWAVLPLYTHRTLVTGTVLLSLSSLAELPTPPSPALSDSHKRAVGVVLQLEFPDHFDWQYRRPLALPGMISFTGPSEELQRKMLAVSKKHCLCFLTENEKTFLWTKRYHSDKSSTFLHLLLGGAPRWQPEDLTEIYTVVENWPIYLPEEALFLLSNNFPDPTVRRAAVHFFEQVPDGDLEVFLPQLVQALKSEWELDGPLVMLLLERSVKNIQVAQQLYWLLEDAQTDPYYQSWLAKIQAALQHCCGRALRKELELETRLTSALVQVAEKIRAAEKTRRKSILKKEAAQIEDFFKDGISCCLPLDPAVRVQGLDVDACKVYNSNAAPLGISFICTDPLAKNVSVICKTGDNLRQDMLVLQIVRMMDRVWLQEGLDLRMVTYRCLSTGKAQGLVEVVPEAVTLGKIQQEWGLAGSLREDTLEKWFHMWNKTKEDYDKAVMNFIHSCAGWCVATFILGICDRHNDNIMLKHSGHMFHIDFGKIMGNAQKDRSPFIFTSEMQHFITGGGQKPQRLHRFVELCCEAYNIIRQRSALILSLLELMLPAGMPELKDGNDLQYVQNNLRPHDSDLEATSYFTKKIKESMGCVAVKINFLTHSMAQGKKQEPLTRNGIPSPSSNIQEAVIQGFTFRGKDAVYDLRVTIDDGYLNSETTYGQLERIHKQLQKYFIESALPQFPGWYKMSFNQSKRMSLLNKYLKQLFEGPCKGNEFVCSLFLDGPKKDQDTFTLARPQIQLYISYSNFKLSVLVKHLKNIKNSNGTNPDAYVVLRLRPDPKQRSKRKTKVVRNNDNPTFNELLEYSSVPVLYGMVLEVVVKSKKTFVAATNIKLEEELLDKEKWFALGNCAI</sequence>
<name>A0A5C6PAE2_9TELE</name>
<dbReference type="SUPFAM" id="SSF48371">
    <property type="entry name" value="ARM repeat"/>
    <property type="match status" value="1"/>
</dbReference>
<feature type="region of interest" description="Disordered" evidence="9">
    <location>
        <begin position="1"/>
        <end position="109"/>
    </location>
</feature>
<dbReference type="GO" id="GO:0043491">
    <property type="term" value="P:phosphatidylinositol 3-kinase/protein kinase B signal transduction"/>
    <property type="evidence" value="ECO:0007669"/>
    <property type="project" value="TreeGrafter"/>
</dbReference>
<feature type="domain" description="PI3K/PI4K catalytic" evidence="11">
    <location>
        <begin position="834"/>
        <end position="1106"/>
    </location>
</feature>
<dbReference type="InterPro" id="IPR016024">
    <property type="entry name" value="ARM-type_fold"/>
</dbReference>
<keyword evidence="2" id="KW-0808">Transferase</keyword>
<feature type="domain" description="C2" evidence="10">
    <location>
        <begin position="1246"/>
        <end position="1363"/>
    </location>
</feature>
<evidence type="ECO:0000256" key="9">
    <source>
        <dbReference type="SAM" id="MobiDB-lite"/>
    </source>
</evidence>
<dbReference type="Pfam" id="PF00613">
    <property type="entry name" value="PI3Ka"/>
    <property type="match status" value="1"/>
</dbReference>
<dbReference type="Gene3D" id="2.60.40.150">
    <property type="entry name" value="C2 domain"/>
    <property type="match status" value="2"/>
</dbReference>
<accession>A0A5C6PAE2</accession>
<dbReference type="InterPro" id="IPR036871">
    <property type="entry name" value="PX_dom_sf"/>
</dbReference>
<dbReference type="EMBL" id="RHFK02000005">
    <property type="protein sequence ID" value="TWW75919.1"/>
    <property type="molecule type" value="Genomic_DNA"/>
</dbReference>
<feature type="domain" description="C2 PI3K-type" evidence="14">
    <location>
        <begin position="426"/>
        <end position="583"/>
    </location>
</feature>
<evidence type="ECO:0000259" key="14">
    <source>
        <dbReference type="PROSITE" id="PS51547"/>
    </source>
</evidence>
<feature type="domain" description="PI3K-RBD" evidence="13">
    <location>
        <begin position="191"/>
        <end position="277"/>
    </location>
</feature>
<dbReference type="Gene3D" id="3.30.1010.10">
    <property type="entry name" value="Phosphatidylinositol 3-kinase Catalytic Subunit, Chain A, domain 4"/>
    <property type="match status" value="1"/>
</dbReference>
<keyword evidence="3" id="KW-0547">Nucleotide-binding</keyword>
<comment type="similarity">
    <text evidence="1">Belongs to the PI3/PI4-kinase family. Type III PI4K subfamily.</text>
</comment>
<evidence type="ECO:0000313" key="16">
    <source>
        <dbReference type="Proteomes" id="UP000324091"/>
    </source>
</evidence>
<keyword evidence="6" id="KW-0443">Lipid metabolism</keyword>
<dbReference type="Pfam" id="PF00454">
    <property type="entry name" value="PI3_PI4_kinase"/>
    <property type="match status" value="1"/>
</dbReference>
<dbReference type="GO" id="GO:0016477">
    <property type="term" value="P:cell migration"/>
    <property type="evidence" value="ECO:0007669"/>
    <property type="project" value="TreeGrafter"/>
</dbReference>
<dbReference type="InterPro" id="IPR001683">
    <property type="entry name" value="PX_dom"/>
</dbReference>
<dbReference type="Pfam" id="PF00794">
    <property type="entry name" value="PI3K_rbd"/>
    <property type="match status" value="1"/>
</dbReference>
<dbReference type="GO" id="GO:0035005">
    <property type="term" value="F:1-phosphatidylinositol-4-phosphate 3-kinase activity"/>
    <property type="evidence" value="ECO:0007669"/>
    <property type="project" value="UniProtKB-EC"/>
</dbReference>
<evidence type="ECO:0000256" key="6">
    <source>
        <dbReference type="ARBA" id="ARBA00023098"/>
    </source>
</evidence>
<comment type="catalytic activity">
    <reaction evidence="7">
        <text>a 1,2-diacyl-sn-glycero-3-phospho-(1D-myo-inositol) + ATP = a 1,2-diacyl-sn-glycero-3-phospho-(1D-myo-inositol-3-phosphate) + ADP + H(+)</text>
        <dbReference type="Rhea" id="RHEA:12709"/>
        <dbReference type="ChEBI" id="CHEBI:15378"/>
        <dbReference type="ChEBI" id="CHEBI:30616"/>
        <dbReference type="ChEBI" id="CHEBI:57880"/>
        <dbReference type="ChEBI" id="CHEBI:58088"/>
        <dbReference type="ChEBI" id="CHEBI:456216"/>
        <dbReference type="EC" id="2.7.1.137"/>
    </reaction>
    <physiologicalReaction direction="left-to-right" evidence="7">
        <dbReference type="Rhea" id="RHEA:12710"/>
    </physiologicalReaction>
</comment>
<dbReference type="InterPro" id="IPR000403">
    <property type="entry name" value="PI3/4_kinase_cat_dom"/>
</dbReference>
<feature type="domain" description="PIK helical" evidence="12">
    <location>
        <begin position="589"/>
        <end position="765"/>
    </location>
</feature>
<dbReference type="SMART" id="SM00239">
    <property type="entry name" value="C2"/>
    <property type="match status" value="1"/>
</dbReference>
<evidence type="ECO:0000256" key="5">
    <source>
        <dbReference type="ARBA" id="ARBA00022840"/>
    </source>
</evidence>
<dbReference type="PANTHER" id="PTHR10048:SF29">
    <property type="entry name" value="PHOSPHATIDYLINOSITOL 3-KINASE C2 DOMAIN-CONTAINING SUBUNIT GAMMA"/>
    <property type="match status" value="1"/>
</dbReference>
<reference evidence="15 16" key="1">
    <citation type="submission" date="2019-04" db="EMBL/GenBank/DDBJ databases">
        <title>Chromosome genome assembly for Takifugu flavidus.</title>
        <authorList>
            <person name="Xiao S."/>
        </authorList>
    </citation>
    <scope>NUCLEOTIDE SEQUENCE [LARGE SCALE GENOMIC DNA]</scope>
    <source>
        <strain evidence="15">HTHZ2018</strain>
        <tissue evidence="15">Muscle</tissue>
    </source>
</reference>
<dbReference type="GO" id="GO:0035091">
    <property type="term" value="F:phosphatidylinositol binding"/>
    <property type="evidence" value="ECO:0007669"/>
    <property type="project" value="InterPro"/>
</dbReference>
<dbReference type="PROSITE" id="PS50004">
    <property type="entry name" value="C2"/>
    <property type="match status" value="1"/>
</dbReference>
<dbReference type="InterPro" id="IPR011009">
    <property type="entry name" value="Kinase-like_dom_sf"/>
</dbReference>
<evidence type="ECO:0000256" key="2">
    <source>
        <dbReference type="ARBA" id="ARBA00022679"/>
    </source>
</evidence>
<dbReference type="InterPro" id="IPR029071">
    <property type="entry name" value="Ubiquitin-like_domsf"/>
</dbReference>
<dbReference type="GO" id="GO:0005886">
    <property type="term" value="C:plasma membrane"/>
    <property type="evidence" value="ECO:0007669"/>
    <property type="project" value="TreeGrafter"/>
</dbReference>
<dbReference type="InterPro" id="IPR001263">
    <property type="entry name" value="PI3K_accessory_dom"/>
</dbReference>
<dbReference type="PANTHER" id="PTHR10048">
    <property type="entry name" value="PHOSPHATIDYLINOSITOL KINASE"/>
    <property type="match status" value="1"/>
</dbReference>
<dbReference type="SUPFAM" id="SSF64268">
    <property type="entry name" value="PX domain"/>
    <property type="match status" value="1"/>
</dbReference>
<dbReference type="Proteomes" id="UP000324091">
    <property type="component" value="Chromosome 13"/>
</dbReference>
<keyword evidence="16" id="KW-1185">Reference proteome</keyword>
<dbReference type="InterPro" id="IPR002420">
    <property type="entry name" value="PI3K-type_C2_dom"/>
</dbReference>
<dbReference type="GO" id="GO:0005737">
    <property type="term" value="C:cytoplasm"/>
    <property type="evidence" value="ECO:0007669"/>
    <property type="project" value="TreeGrafter"/>
</dbReference>
<dbReference type="InterPro" id="IPR000008">
    <property type="entry name" value="C2_dom"/>
</dbReference>
<evidence type="ECO:0000259" key="12">
    <source>
        <dbReference type="PROSITE" id="PS51545"/>
    </source>
</evidence>
<dbReference type="SMART" id="SM00145">
    <property type="entry name" value="PI3Ka"/>
    <property type="match status" value="1"/>
</dbReference>
<dbReference type="GO" id="GO:0005524">
    <property type="term" value="F:ATP binding"/>
    <property type="evidence" value="ECO:0007669"/>
    <property type="project" value="UniProtKB-KW"/>
</dbReference>
<evidence type="ECO:0000256" key="4">
    <source>
        <dbReference type="ARBA" id="ARBA00022777"/>
    </source>
</evidence>
<keyword evidence="4 15" id="KW-0418">Kinase</keyword>
<dbReference type="InterPro" id="IPR015433">
    <property type="entry name" value="PI3/4_kinase"/>
</dbReference>
<comment type="caution">
    <text evidence="15">The sequence shown here is derived from an EMBL/GenBank/DDBJ whole genome shotgun (WGS) entry which is preliminary data.</text>
</comment>